<keyword evidence="1" id="KW-0812">Transmembrane</keyword>
<evidence type="ECO:0008006" key="4">
    <source>
        <dbReference type="Google" id="ProtNLM"/>
    </source>
</evidence>
<name>A0A6B2GWR8_9BACT</name>
<feature type="transmembrane region" description="Helical" evidence="1">
    <location>
        <begin position="303"/>
        <end position="320"/>
    </location>
</feature>
<feature type="transmembrane region" description="Helical" evidence="1">
    <location>
        <begin position="35"/>
        <end position="56"/>
    </location>
</feature>
<feature type="transmembrane region" description="Helical" evidence="1">
    <location>
        <begin position="244"/>
        <end position="266"/>
    </location>
</feature>
<evidence type="ECO:0000313" key="3">
    <source>
        <dbReference type="Proteomes" id="UP000478546"/>
    </source>
</evidence>
<evidence type="ECO:0000313" key="2">
    <source>
        <dbReference type="EMBL" id="NDK55265.1"/>
    </source>
</evidence>
<feature type="transmembrane region" description="Helical" evidence="1">
    <location>
        <begin position="126"/>
        <end position="147"/>
    </location>
</feature>
<proteinExistence type="predicted"/>
<dbReference type="AlphaFoldDB" id="A0A6B2GWR8"/>
<keyword evidence="1" id="KW-0472">Membrane</keyword>
<feature type="transmembrane region" description="Helical" evidence="1">
    <location>
        <begin position="203"/>
        <end position="223"/>
    </location>
</feature>
<accession>A0A6B2GWR8</accession>
<dbReference type="EMBL" id="JAAEAA010000005">
    <property type="protein sequence ID" value="NDK55265.1"/>
    <property type="molecule type" value="Genomic_DNA"/>
</dbReference>
<protein>
    <recommendedName>
        <fullName evidence="4">Glycosyltransferase RgtA/B/C/D-like domain-containing protein</fullName>
    </recommendedName>
</protein>
<keyword evidence="3" id="KW-1185">Reference proteome</keyword>
<evidence type="ECO:0000256" key="1">
    <source>
        <dbReference type="SAM" id="Phobius"/>
    </source>
</evidence>
<feature type="transmembrane region" description="Helical" evidence="1">
    <location>
        <begin position="180"/>
        <end position="197"/>
    </location>
</feature>
<dbReference type="RefSeq" id="WP_162345325.1">
    <property type="nucleotide sequence ID" value="NZ_JAAEAA010000005.1"/>
</dbReference>
<organism evidence="2 3">
    <name type="scientific">Pontibacter fetidus</name>
    <dbReference type="NCBI Taxonomy" id="2700082"/>
    <lineage>
        <taxon>Bacteria</taxon>
        <taxon>Pseudomonadati</taxon>
        <taxon>Bacteroidota</taxon>
        <taxon>Cytophagia</taxon>
        <taxon>Cytophagales</taxon>
        <taxon>Hymenobacteraceae</taxon>
        <taxon>Pontibacter</taxon>
    </lineage>
</organism>
<dbReference type="Proteomes" id="UP000478546">
    <property type="component" value="Unassembled WGS sequence"/>
</dbReference>
<reference evidence="2 3" key="1">
    <citation type="submission" date="2020-01" db="EMBL/GenBank/DDBJ databases">
        <authorList>
            <person name="Kim M.K."/>
        </authorList>
    </citation>
    <scope>NUCLEOTIDE SEQUENCE [LARGE SCALE GENOMIC DNA]</scope>
    <source>
        <strain evidence="2 3">BT213</strain>
    </source>
</reference>
<keyword evidence="1" id="KW-1133">Transmembrane helix</keyword>
<feature type="transmembrane region" description="Helical" evidence="1">
    <location>
        <begin position="332"/>
        <end position="355"/>
    </location>
</feature>
<comment type="caution">
    <text evidence="2">The sequence shown here is derived from an EMBL/GenBank/DDBJ whole genome shotgun (WGS) entry which is preliminary data.</text>
</comment>
<gene>
    <name evidence="2" type="ORF">GWO68_04980</name>
</gene>
<feature type="transmembrane region" description="Helical" evidence="1">
    <location>
        <begin position="153"/>
        <end position="171"/>
    </location>
</feature>
<feature type="transmembrane region" description="Helical" evidence="1">
    <location>
        <begin position="361"/>
        <end position="380"/>
    </location>
</feature>
<sequence length="554" mass="61657">MSQTLLLEPVSKRSVPAKSQNTPTRQFSFRSHAGLLLVTGCALQCLVITLGVRVALAGSYTTDLVGLETNVIYSIQNLLANGKLYNNPGLVPFSITQYTPLYYYICAAIAKLTIVNPFTDIHQLYVIGRTVNIFINAFTSVAVFLIVRRFIQANYAVAAIASFTAFIVQYGHDYAVRPDSLHDALAVWAVFVMLLYLEKRGEGNYSFSILASAIGLSVLAIFAKQSGIQMPLILGGFLLVTADWRGLTIAIGTGIVTCGLLLLLFMQLYGDAFLQNVVGGVANGISVKEYVRVILKADVPRDIPLVILKLIIPTGIALYFSFKEWLVLKGPLVGRFLAFATLGTIGFATLTALKVGSTMQYYYVAQVLTMLLVIYSLWGNHKIFKVKQLSKAKKLAGGFLLALLLLQVSENVRNVKYNLATDWKPETKDVMRLQQFLEQEEKLQPGELLFANVAAADREGINNFMYRHAVVPQLEIMEFSTGPLSVFGYSQLEQQLHNGTIKYLIETEPAYEFTILPNLQTIKQRYYTLIMRVGNYRVYRYQANPGSYKAHLSH</sequence>